<dbReference type="AlphaFoldDB" id="A0AAV2QE59"/>
<protein>
    <submittedName>
        <fullName evidence="1">Uncharacterized protein</fullName>
    </submittedName>
</protein>
<feature type="non-terminal residue" evidence="1">
    <location>
        <position position="178"/>
    </location>
</feature>
<dbReference type="Proteomes" id="UP001497623">
    <property type="component" value="Unassembled WGS sequence"/>
</dbReference>
<name>A0AAV2QE59_MEGNR</name>
<reference evidence="1 2" key="1">
    <citation type="submission" date="2024-05" db="EMBL/GenBank/DDBJ databases">
        <authorList>
            <person name="Wallberg A."/>
        </authorList>
    </citation>
    <scope>NUCLEOTIDE SEQUENCE [LARGE SCALE GENOMIC DNA]</scope>
</reference>
<dbReference type="EMBL" id="CAXKWB010006037">
    <property type="protein sequence ID" value="CAL4081078.1"/>
    <property type="molecule type" value="Genomic_DNA"/>
</dbReference>
<keyword evidence="2" id="KW-1185">Reference proteome</keyword>
<organism evidence="1 2">
    <name type="scientific">Meganyctiphanes norvegica</name>
    <name type="common">Northern krill</name>
    <name type="synonym">Thysanopoda norvegica</name>
    <dbReference type="NCBI Taxonomy" id="48144"/>
    <lineage>
        <taxon>Eukaryota</taxon>
        <taxon>Metazoa</taxon>
        <taxon>Ecdysozoa</taxon>
        <taxon>Arthropoda</taxon>
        <taxon>Crustacea</taxon>
        <taxon>Multicrustacea</taxon>
        <taxon>Malacostraca</taxon>
        <taxon>Eumalacostraca</taxon>
        <taxon>Eucarida</taxon>
        <taxon>Euphausiacea</taxon>
        <taxon>Euphausiidae</taxon>
        <taxon>Meganyctiphanes</taxon>
    </lineage>
</organism>
<evidence type="ECO:0000313" key="1">
    <source>
        <dbReference type="EMBL" id="CAL4081078.1"/>
    </source>
</evidence>
<gene>
    <name evidence="1" type="ORF">MNOR_LOCUS11462</name>
</gene>
<sequence>MSFMRSKAWAHIRESMLQLSMNLRKYVTYLEHQKDKSSERHAKKSFDEPFSSYSPFQIFNPTISTNPSLLATYKSLSDALADAEEYKPIFLNNFAPIEPWRKYKYLKGLTFPIRVVKFTYTSAQLNMVFIWKVPVSATSEDILNKSTSIRDELQKDMPQYHTRAMRSEFTQSFGRVTG</sequence>
<accession>A0AAV2QE59</accession>
<proteinExistence type="predicted"/>
<comment type="caution">
    <text evidence="1">The sequence shown here is derived from an EMBL/GenBank/DDBJ whole genome shotgun (WGS) entry which is preliminary data.</text>
</comment>
<evidence type="ECO:0000313" key="2">
    <source>
        <dbReference type="Proteomes" id="UP001497623"/>
    </source>
</evidence>